<proteinExistence type="predicted"/>
<comment type="caution">
    <text evidence="2">The sequence shown here is derived from an EMBL/GenBank/DDBJ whole genome shotgun (WGS) entry which is preliminary data.</text>
</comment>
<dbReference type="EMBL" id="JAXIOK010000010">
    <property type="protein sequence ID" value="KAK4761259.1"/>
    <property type="molecule type" value="Genomic_DNA"/>
</dbReference>
<dbReference type="AlphaFoldDB" id="A0AAN7K791"/>
<organism evidence="2 3">
    <name type="scientific">Trapa incisa</name>
    <dbReference type="NCBI Taxonomy" id="236973"/>
    <lineage>
        <taxon>Eukaryota</taxon>
        <taxon>Viridiplantae</taxon>
        <taxon>Streptophyta</taxon>
        <taxon>Embryophyta</taxon>
        <taxon>Tracheophyta</taxon>
        <taxon>Spermatophyta</taxon>
        <taxon>Magnoliopsida</taxon>
        <taxon>eudicotyledons</taxon>
        <taxon>Gunneridae</taxon>
        <taxon>Pentapetalae</taxon>
        <taxon>rosids</taxon>
        <taxon>malvids</taxon>
        <taxon>Myrtales</taxon>
        <taxon>Lythraceae</taxon>
        <taxon>Trapa</taxon>
    </lineage>
</organism>
<sequence>MARASLPPSPAPSYCPSTRPTSQQPTYSSPELPTKRRNPSRQRTRSFTRKFSGLVKERRARFYIMRRSNGTTNTDSHVSHTINTDPMDNVNQPTNRLKDNLATWHRPITSSYYRYIHVGYNFHSLGRSFLDMIGRHRHPSYRLVGSSASLHPISKLLIPVSTRVNGEDIYEKIMNYLLRSAGESRGCRPP</sequence>
<gene>
    <name evidence="2" type="ORF">SAY87_006152</name>
</gene>
<evidence type="ECO:0000256" key="1">
    <source>
        <dbReference type="SAM" id="MobiDB-lite"/>
    </source>
</evidence>
<dbReference type="Proteomes" id="UP001345219">
    <property type="component" value="Chromosome 5"/>
</dbReference>
<evidence type="ECO:0000313" key="3">
    <source>
        <dbReference type="Proteomes" id="UP001345219"/>
    </source>
</evidence>
<feature type="region of interest" description="Disordered" evidence="1">
    <location>
        <begin position="69"/>
        <end position="92"/>
    </location>
</feature>
<reference evidence="2 3" key="1">
    <citation type="journal article" date="2023" name="Hortic Res">
        <title>Pangenome of water caltrop reveals structural variations and asymmetric subgenome divergence after allopolyploidization.</title>
        <authorList>
            <person name="Zhang X."/>
            <person name="Chen Y."/>
            <person name="Wang L."/>
            <person name="Yuan Y."/>
            <person name="Fang M."/>
            <person name="Shi L."/>
            <person name="Lu R."/>
            <person name="Comes H.P."/>
            <person name="Ma Y."/>
            <person name="Chen Y."/>
            <person name="Huang G."/>
            <person name="Zhou Y."/>
            <person name="Zheng Z."/>
            <person name="Qiu Y."/>
        </authorList>
    </citation>
    <scope>NUCLEOTIDE SEQUENCE [LARGE SCALE GENOMIC DNA]</scope>
    <source>
        <tissue evidence="2">Roots</tissue>
    </source>
</reference>
<feature type="region of interest" description="Disordered" evidence="1">
    <location>
        <begin position="1"/>
        <end position="50"/>
    </location>
</feature>
<feature type="compositionally biased region" description="Basic residues" evidence="1">
    <location>
        <begin position="35"/>
        <end position="48"/>
    </location>
</feature>
<protein>
    <submittedName>
        <fullName evidence="2">Uncharacterized protein</fullName>
    </submittedName>
</protein>
<feature type="compositionally biased region" description="Polar residues" evidence="1">
    <location>
        <begin position="18"/>
        <end position="31"/>
    </location>
</feature>
<keyword evidence="3" id="KW-1185">Reference proteome</keyword>
<name>A0AAN7K791_9MYRT</name>
<accession>A0AAN7K791</accession>
<evidence type="ECO:0000313" key="2">
    <source>
        <dbReference type="EMBL" id="KAK4761259.1"/>
    </source>
</evidence>